<dbReference type="InterPro" id="IPR036291">
    <property type="entry name" value="NAD(P)-bd_dom_sf"/>
</dbReference>
<dbReference type="PANTHER" id="PTHR43725:SF53">
    <property type="entry name" value="UDP-ARABINOSE 4-EPIMERASE 1"/>
    <property type="match status" value="1"/>
</dbReference>
<evidence type="ECO:0000256" key="1">
    <source>
        <dbReference type="ARBA" id="ARBA00001911"/>
    </source>
</evidence>
<dbReference type="InterPro" id="IPR005886">
    <property type="entry name" value="UDP_G4E"/>
</dbReference>
<dbReference type="Proteomes" id="UP000273278">
    <property type="component" value="Chromosome"/>
</dbReference>
<comment type="cofactor">
    <cofactor evidence="1">
        <name>NAD(+)</name>
        <dbReference type="ChEBI" id="CHEBI:57540"/>
    </cofactor>
</comment>
<evidence type="ECO:0000256" key="2">
    <source>
        <dbReference type="ARBA" id="ARBA00007637"/>
    </source>
</evidence>
<dbReference type="EMBL" id="CP017686">
    <property type="protein sequence ID" value="AYQ54696.1"/>
    <property type="molecule type" value="Genomic_DNA"/>
</dbReference>
<keyword evidence="5" id="KW-0119">Carbohydrate metabolism</keyword>
<reference evidence="7 8" key="1">
    <citation type="submission" date="2016-10" db="EMBL/GenBank/DDBJ databases">
        <title>Complete genome of the TMA-utilizing, human hosted archaeon Methanomethylophilus alvus Gen. nov, sp. nov., strain Mx-05, derived from a pure culture.</title>
        <authorList>
            <person name="Brugere J.-F."/>
            <person name="Ben Hania W."/>
            <person name="Chaudhary P.P."/>
            <person name="Gaci N."/>
            <person name="Borrel G."/>
            <person name="Cao Van Tuat L."/>
            <person name="Fardeau M.-L."/>
            <person name="Harris H.M.B."/>
            <person name="O'Toole P.W."/>
            <person name="Ollivier B."/>
        </authorList>
    </citation>
    <scope>NUCLEOTIDE SEQUENCE [LARGE SCALE GENOMIC DNA]</scope>
    <source>
        <strain evidence="7 8">Mx-05</strain>
    </source>
</reference>
<protein>
    <submittedName>
        <fullName evidence="7">UDP-glucose 4-epimerase GalE</fullName>
    </submittedName>
</protein>
<dbReference type="RefSeq" id="WP_015504422.1">
    <property type="nucleotide sequence ID" value="NZ_CP017686.1"/>
</dbReference>
<dbReference type="Pfam" id="PF16363">
    <property type="entry name" value="GDP_Man_Dehyd"/>
    <property type="match status" value="1"/>
</dbReference>
<name>A0A3G3IFP6_9ARCH</name>
<dbReference type="Gene3D" id="3.90.25.10">
    <property type="entry name" value="UDP-galactose 4-epimerase, domain 1"/>
    <property type="match status" value="1"/>
</dbReference>
<accession>A0A3G3IFP6</accession>
<dbReference type="PANTHER" id="PTHR43725">
    <property type="entry name" value="UDP-GLUCOSE 4-EPIMERASE"/>
    <property type="match status" value="1"/>
</dbReference>
<feature type="domain" description="NAD(P)-binding" evidence="6">
    <location>
        <begin position="4"/>
        <end position="322"/>
    </location>
</feature>
<proteinExistence type="inferred from homology"/>
<dbReference type="GO" id="GO:0003978">
    <property type="term" value="F:UDP-glucose 4-epimerase activity"/>
    <property type="evidence" value="ECO:0007669"/>
    <property type="project" value="InterPro"/>
</dbReference>
<dbReference type="AlphaFoldDB" id="A0A3G3IFP6"/>
<organism evidence="7 8">
    <name type="scientific">Methanomethylophilus alvi</name>
    <dbReference type="NCBI Taxonomy" id="1291540"/>
    <lineage>
        <taxon>Archaea</taxon>
        <taxon>Methanobacteriati</taxon>
        <taxon>Thermoplasmatota</taxon>
        <taxon>Thermoplasmata</taxon>
        <taxon>Methanomassiliicoccales</taxon>
        <taxon>Methanomethylophilaceae</taxon>
        <taxon>Methanomethylophilus</taxon>
    </lineage>
</organism>
<dbReference type="CDD" id="cd05247">
    <property type="entry name" value="UDP_G4E_1_SDR_e"/>
    <property type="match status" value="1"/>
</dbReference>
<comment type="similarity">
    <text evidence="2">Belongs to the NAD(P)-dependent epimerase/dehydratase family.</text>
</comment>
<dbReference type="NCBIfam" id="TIGR01179">
    <property type="entry name" value="galE"/>
    <property type="match status" value="1"/>
</dbReference>
<keyword evidence="4" id="KW-0413">Isomerase</keyword>
<dbReference type="InterPro" id="IPR016040">
    <property type="entry name" value="NAD(P)-bd_dom"/>
</dbReference>
<sequence>MKVMVTGGDGYIGSHCVLALLDSGYDVLTFDNHSTGHIQTSENISGISTEGRFLGTFSGDLLNVDDINRALKENDMDAVIHFAAFSQVAESMKRPDIYYRNNVCGTMNLLDAMKDHGVDKIVFSSTAATYGEPEYTPIDEDHPQRPINPYGRTKLTVEGMMDDYDLAYGIRSVRLRYFNVAGADSGCRVGEWHDPETHLIPNILKSTFGDGKEFELFGDDYDTRDGTCIRDYVNVEDLADAHILALEYLVNGGGTDFFNLGTNEGSSVKEVFAECEKVTGKKIPLKIKGRRPGDPAVLVADNRKAKEILHWNPRRTLSDSIRTAYMWEKKMRGN</sequence>
<evidence type="ECO:0000256" key="4">
    <source>
        <dbReference type="ARBA" id="ARBA00023235"/>
    </source>
</evidence>
<dbReference type="Gene3D" id="3.40.50.720">
    <property type="entry name" value="NAD(P)-binding Rossmann-like Domain"/>
    <property type="match status" value="1"/>
</dbReference>
<evidence type="ECO:0000256" key="5">
    <source>
        <dbReference type="ARBA" id="ARBA00023277"/>
    </source>
</evidence>
<keyword evidence="3" id="KW-0520">NAD</keyword>
<evidence type="ECO:0000256" key="3">
    <source>
        <dbReference type="ARBA" id="ARBA00023027"/>
    </source>
</evidence>
<evidence type="ECO:0000259" key="6">
    <source>
        <dbReference type="Pfam" id="PF16363"/>
    </source>
</evidence>
<dbReference type="GeneID" id="41321321"/>
<dbReference type="OMA" id="CVILRYF"/>
<dbReference type="GO" id="GO:0033499">
    <property type="term" value="P:galactose catabolic process via UDP-galactose, Leloir pathway"/>
    <property type="evidence" value="ECO:0007669"/>
    <property type="project" value="TreeGrafter"/>
</dbReference>
<dbReference type="SUPFAM" id="SSF51735">
    <property type="entry name" value="NAD(P)-binding Rossmann-fold domains"/>
    <property type="match status" value="1"/>
</dbReference>
<evidence type="ECO:0000313" key="7">
    <source>
        <dbReference type="EMBL" id="AYQ54696.1"/>
    </source>
</evidence>
<evidence type="ECO:0000313" key="8">
    <source>
        <dbReference type="Proteomes" id="UP000273278"/>
    </source>
</evidence>
<gene>
    <name evidence="7" type="ORF">BKD89_02595</name>
</gene>